<comment type="caution">
    <text evidence="13">The sequence shown here is derived from an EMBL/GenBank/DDBJ whole genome shotgun (WGS) entry which is preliminary data.</text>
</comment>
<keyword evidence="7" id="KW-0238">DNA-binding</keyword>
<protein>
    <recommendedName>
        <fullName evidence="12">PHD-type domain-containing protein</fullName>
    </recommendedName>
</protein>
<feature type="coiled-coil region" evidence="10">
    <location>
        <begin position="1446"/>
        <end position="1480"/>
    </location>
</feature>
<dbReference type="InterPro" id="IPR013083">
    <property type="entry name" value="Znf_RING/FYVE/PHD"/>
</dbReference>
<evidence type="ECO:0000256" key="9">
    <source>
        <dbReference type="PROSITE-ProRule" id="PRU00146"/>
    </source>
</evidence>
<evidence type="ECO:0000256" key="11">
    <source>
        <dbReference type="SAM" id="MobiDB-lite"/>
    </source>
</evidence>
<evidence type="ECO:0000256" key="2">
    <source>
        <dbReference type="ARBA" id="ARBA00022679"/>
    </source>
</evidence>
<dbReference type="EMBL" id="JAXUIC010000002">
    <property type="protein sequence ID" value="KAK4603712.1"/>
    <property type="molecule type" value="Genomic_DNA"/>
</dbReference>
<dbReference type="Gene3D" id="3.30.40.10">
    <property type="entry name" value="Zinc/RING finger domain, C3HC4 (zinc finger)"/>
    <property type="match status" value="2"/>
</dbReference>
<keyword evidence="8" id="KW-0539">Nucleus</keyword>
<dbReference type="GO" id="GO:0008270">
    <property type="term" value="F:zinc ion binding"/>
    <property type="evidence" value="ECO:0007669"/>
    <property type="project" value="UniProtKB-KW"/>
</dbReference>
<feature type="domain" description="PHD-type" evidence="12">
    <location>
        <begin position="1315"/>
        <end position="1365"/>
    </location>
</feature>
<dbReference type="InterPro" id="IPR036427">
    <property type="entry name" value="Bromodomain-like_sf"/>
</dbReference>
<reference evidence="13 14" key="1">
    <citation type="journal article" date="2023" name="G3 (Bethesda)">
        <title>A haplotype-resolved chromosome-scale genome for Quercus rubra L. provides insights into the genetics of adaptive traits for red oak species.</title>
        <authorList>
            <person name="Kapoor B."/>
            <person name="Jenkins J."/>
            <person name="Schmutz J."/>
            <person name="Zhebentyayeva T."/>
            <person name="Kuelheim C."/>
            <person name="Coggeshall M."/>
            <person name="Heim C."/>
            <person name="Lasky J.R."/>
            <person name="Leites L."/>
            <person name="Islam-Faridi N."/>
            <person name="Romero-Severson J."/>
            <person name="DeLeo V.L."/>
            <person name="Lucas S.M."/>
            <person name="Lazic D."/>
            <person name="Gailing O."/>
            <person name="Carlson J."/>
            <person name="Staton M."/>
        </authorList>
    </citation>
    <scope>NUCLEOTIDE SEQUENCE [LARGE SCALE GENOMIC DNA]</scope>
    <source>
        <strain evidence="13">Pseudo-F2</strain>
    </source>
</reference>
<dbReference type="Proteomes" id="UP001324115">
    <property type="component" value="Unassembled WGS sequence"/>
</dbReference>
<evidence type="ECO:0000256" key="8">
    <source>
        <dbReference type="ARBA" id="ARBA00023242"/>
    </source>
</evidence>
<dbReference type="PANTHER" id="PTHR47162:SF8">
    <property type="entry name" value="METHYL-CPG-BINDING DOMAIN-CONTAINING PROTEIN 9"/>
    <property type="match status" value="1"/>
</dbReference>
<keyword evidence="14" id="KW-1185">Reference proteome</keyword>
<dbReference type="InterPro" id="IPR019786">
    <property type="entry name" value="Zinc_finger_PHD-type_CS"/>
</dbReference>
<dbReference type="SMART" id="SM00249">
    <property type="entry name" value="PHD"/>
    <property type="match status" value="2"/>
</dbReference>
<dbReference type="Pfam" id="PF15612">
    <property type="entry name" value="WHIM1"/>
    <property type="match status" value="1"/>
</dbReference>
<evidence type="ECO:0000256" key="4">
    <source>
        <dbReference type="ARBA" id="ARBA00022771"/>
    </source>
</evidence>
<feature type="region of interest" description="Disordered" evidence="11">
    <location>
        <begin position="351"/>
        <end position="375"/>
    </location>
</feature>
<accession>A0AAN7FZF1</accession>
<evidence type="ECO:0000259" key="12">
    <source>
        <dbReference type="PROSITE" id="PS50016"/>
    </source>
</evidence>
<dbReference type="Gene3D" id="1.20.920.10">
    <property type="entry name" value="Bromodomain-like"/>
    <property type="match status" value="1"/>
</dbReference>
<evidence type="ECO:0000256" key="3">
    <source>
        <dbReference type="ARBA" id="ARBA00022723"/>
    </source>
</evidence>
<keyword evidence="10" id="KW-0175">Coiled coil</keyword>
<feature type="compositionally biased region" description="Basic residues" evidence="11">
    <location>
        <begin position="2274"/>
        <end position="2287"/>
    </location>
</feature>
<proteinExistence type="predicted"/>
<evidence type="ECO:0000256" key="6">
    <source>
        <dbReference type="ARBA" id="ARBA00023117"/>
    </source>
</evidence>
<dbReference type="EMBL" id="JAXUIC010000002">
    <property type="protein sequence ID" value="KAK4603711.1"/>
    <property type="molecule type" value="Genomic_DNA"/>
</dbReference>
<dbReference type="InterPro" id="IPR001739">
    <property type="entry name" value="Methyl_CpG_DNA-bd"/>
</dbReference>
<gene>
    <name evidence="13" type="ORF">RGQ29_012289</name>
</gene>
<dbReference type="GO" id="GO:0005634">
    <property type="term" value="C:nucleus"/>
    <property type="evidence" value="ECO:0007669"/>
    <property type="project" value="UniProtKB-SubCell"/>
</dbReference>
<dbReference type="PROSITE" id="PS01359">
    <property type="entry name" value="ZF_PHD_1"/>
    <property type="match status" value="2"/>
</dbReference>
<organism evidence="13 14">
    <name type="scientific">Quercus rubra</name>
    <name type="common">Northern red oak</name>
    <name type="synonym">Quercus borealis</name>
    <dbReference type="NCBI Taxonomy" id="3512"/>
    <lineage>
        <taxon>Eukaryota</taxon>
        <taxon>Viridiplantae</taxon>
        <taxon>Streptophyta</taxon>
        <taxon>Embryophyta</taxon>
        <taxon>Tracheophyta</taxon>
        <taxon>Spermatophyta</taxon>
        <taxon>Magnoliopsida</taxon>
        <taxon>eudicotyledons</taxon>
        <taxon>Gunneridae</taxon>
        <taxon>Pentapetalae</taxon>
        <taxon>rosids</taxon>
        <taxon>fabids</taxon>
        <taxon>Fagales</taxon>
        <taxon>Fagaceae</taxon>
        <taxon>Quercus</taxon>
    </lineage>
</organism>
<dbReference type="Gene3D" id="3.30.160.360">
    <property type="match status" value="1"/>
</dbReference>
<evidence type="ECO:0000313" key="13">
    <source>
        <dbReference type="EMBL" id="KAK4603712.1"/>
    </source>
</evidence>
<dbReference type="Pfam" id="PF00628">
    <property type="entry name" value="PHD"/>
    <property type="match status" value="2"/>
</dbReference>
<evidence type="ECO:0000256" key="5">
    <source>
        <dbReference type="ARBA" id="ARBA00022833"/>
    </source>
</evidence>
<feature type="compositionally biased region" description="Polar residues" evidence="11">
    <location>
        <begin position="1633"/>
        <end position="1651"/>
    </location>
</feature>
<keyword evidence="6" id="KW-0103">Bromodomain</keyword>
<dbReference type="PROSITE" id="PS51543">
    <property type="entry name" value="FYRC"/>
    <property type="match status" value="1"/>
</dbReference>
<dbReference type="GO" id="GO:0140993">
    <property type="term" value="F:histone modifying activity"/>
    <property type="evidence" value="ECO:0007669"/>
    <property type="project" value="UniProtKB-ARBA"/>
</dbReference>
<evidence type="ECO:0000256" key="7">
    <source>
        <dbReference type="ARBA" id="ARBA00023125"/>
    </source>
</evidence>
<evidence type="ECO:0000313" key="14">
    <source>
        <dbReference type="Proteomes" id="UP001324115"/>
    </source>
</evidence>
<dbReference type="SUPFAM" id="SSF57903">
    <property type="entry name" value="FYVE/PHD zinc finger"/>
    <property type="match status" value="2"/>
</dbReference>
<comment type="subcellular location">
    <subcellularLocation>
        <location evidence="1">Nucleus</location>
    </subcellularLocation>
</comment>
<dbReference type="InterPro" id="IPR003889">
    <property type="entry name" value="FYrich_C"/>
</dbReference>
<feature type="region of interest" description="Disordered" evidence="11">
    <location>
        <begin position="2065"/>
        <end position="2087"/>
    </location>
</feature>
<evidence type="ECO:0000256" key="10">
    <source>
        <dbReference type="SAM" id="Coils"/>
    </source>
</evidence>
<dbReference type="GO" id="GO:0003677">
    <property type="term" value="F:DNA binding"/>
    <property type="evidence" value="ECO:0007669"/>
    <property type="project" value="UniProtKB-KW"/>
</dbReference>
<keyword evidence="4 9" id="KW-0863">Zinc-finger</keyword>
<dbReference type="PROSITE" id="PS50016">
    <property type="entry name" value="ZF_PHD_2"/>
    <property type="match status" value="2"/>
</dbReference>
<dbReference type="InterPro" id="IPR001965">
    <property type="entry name" value="Znf_PHD"/>
</dbReference>
<feature type="compositionally biased region" description="Basic and acidic residues" evidence="11">
    <location>
        <begin position="2073"/>
        <end position="2085"/>
    </location>
</feature>
<keyword evidence="5" id="KW-0862">Zinc</keyword>
<dbReference type="PROSITE" id="PS51542">
    <property type="entry name" value="FYRN"/>
    <property type="match status" value="1"/>
</dbReference>
<dbReference type="InterPro" id="IPR003888">
    <property type="entry name" value="FYrich_N"/>
</dbReference>
<dbReference type="Pfam" id="PF01429">
    <property type="entry name" value="MBD"/>
    <property type="match status" value="1"/>
</dbReference>
<dbReference type="GO" id="GO:0048731">
    <property type="term" value="P:system development"/>
    <property type="evidence" value="ECO:0007669"/>
    <property type="project" value="UniProtKB-ARBA"/>
</dbReference>
<feature type="compositionally biased region" description="Basic and acidic residues" evidence="11">
    <location>
        <begin position="18"/>
        <end position="34"/>
    </location>
</feature>
<keyword evidence="2" id="KW-0808">Transferase</keyword>
<feature type="region of interest" description="Disordered" evidence="11">
    <location>
        <begin position="1632"/>
        <end position="1653"/>
    </location>
</feature>
<dbReference type="InterPro" id="IPR019787">
    <property type="entry name" value="Znf_PHD-finger"/>
</dbReference>
<dbReference type="CDD" id="cd15519">
    <property type="entry name" value="PHD1_Lid2p_like"/>
    <property type="match status" value="1"/>
</dbReference>
<feature type="region of interest" description="Disordered" evidence="11">
    <location>
        <begin position="69"/>
        <end position="95"/>
    </location>
</feature>
<keyword evidence="3" id="KW-0479">Metal-binding</keyword>
<dbReference type="GO" id="GO:0016740">
    <property type="term" value="F:transferase activity"/>
    <property type="evidence" value="ECO:0007669"/>
    <property type="project" value="UniProtKB-KW"/>
</dbReference>
<dbReference type="PANTHER" id="PTHR47162">
    <property type="entry name" value="OS02G0192300 PROTEIN"/>
    <property type="match status" value="1"/>
</dbReference>
<sequence length="2287" mass="251958">MELGAETRMMELTDSSDELSRVRDESRHSAEETRSGIGIGLGLGIDLNEIPSPSLHETLPDSFEVVRNFHDNPPPPLGGPAELPGAENDAGAGNINHARRSSGACGACGGPEIKGQVVVCDGCERGFHIGCAGARAGRQVFSHDEWICTECECSGVKSKRWPLGVKSKQILDINSSPPSDADADGEATVEILGSRKHTPGDNSFGRNPFGAPVTFPNFLYAGNGFGFQKASGILTHTVKLGFEDILQHAQSTNRKYEEVDLGFPLGRCKSSNNTVIRRSSPNPSEIFLQALRDFVSERHGVLEEGWRVEFRRSMGNCELCAVYCAPDGKIFDSVYEVACYLGLKPNFNTLEPEVRSEGSQSMSGRSHLSRKRKSSRISIGNGFAENKEILTSDHHKELSSNGLTMEVCSNTVGNNVKVTETGTEENAYSGSQQSKDGFPVQFEDFFVLSLGELDARASYHDVSQIWPVGYRSCWHDKITGSLFMCEVSDGGDSGPIFRVRRCSCSVLSIPNGVTVICRQNLGQFVDQINEEINDITSHDMDCDNDSGIQTILSDPCPPSENDILSCLRCCSNGASDVQTLGDLGLRDEIGEILVEDRSSSSAWKKAAKKVIIACSEVCERKGTLKFFCKHVENEIGIPNSYIASDKSQVNWTLLSKFCSSQASLSIPSVFWADNELETSFNVLEKWLEQDRFGLDVEFVQEIIEQLPGVQDCSRYEFLINRGNYSASPTVGNGLLMIKLKGSLHCIEEEALDGLFRRSKKARLVENHVIYDCPPPGKPLCSRVPPELVGDVYQVWELLWRFHEILSLKEPLSLEELEEELINPWSDGPNLLEKFEKETQGSRGVQSHRIDGSGGSILSPSCKSAPSLDAENPHVFIQMETGATKEAAQAKLASLTYSRSSGVALTKAHKSLLRVLIGELQSKVAALVDPNFDSGESKSKRGRKKDVDSGIPAKITKINMLPINELTWPELARRYILAVLSMDGNLDSAEITARESGKVFRCLKGDGGVLCGSLTGVAGMEADALLLAEATKQIFGSLNRENDVLAIEDEGSDANAAGASEKNCVNGDNIPEWAKVLEPVRKLPTNVGTRIRKCVYEALDIGPPEWAKKILEHSISKEVYKGNASGPTKKAVLSVLADVCGDKVQQKSVKGAKQKTFISMSDIIMKRCRIVLRHAAAADDTKVFCTLLGRKPINSSDNDDEGFLGSPAMVSRPLDFRTIDLRLATGAYGGSHEAFLEDIRELWNTIRTAYGDQPDLVELAETLSQNFELLYEKEVATVVQKFGEYTKLERFSAETRKEIDEFLASTKEIPKAPWDEEVCRVCGIDRDDDSVLLCDTCDAEYHTYCLDPPLARIPEGNWYCPTCAGKRMVQDASEHVQVICRRQSKKYQGEVTRVYLEALTQLSSVMEEKEYWEFSVGERTFLLKFLCDELLNSALIHQHLEQCPESSAELQQKLRSLSVELKNLKAKEENLAARAAKADTSLLNGVGEINVKEGVTNKLTNQGNCLGQTQISTDTPNHFGGFSNELPHPEGDLDESGLNGVDKHPPVVTGSENNIQIMNYIDTEVHLKDVNGVVDDRKVAGNLFSHSASQETDKFSRPNGLPISNSPSQEINGSAGDIHFQDNLQEYKGREISLSPSDRQGHSTATKVSSHAAQHAPVGANESQACHLELNSVKNDIALLQDSITSVESQLFRLSVRREFLGSDSVGRFYWASVTPGGHPRFIVCGRAMQHRRKMMYHGAAADKFSVLQNSSLSGIDNHEGSKASCPFLSELNDAMALCSSWFCYETDAEIHELTGWLKTNDPKGRELKESILQWQKLRFQDSFQNENEGQDEHQEVLSLSRNSELAGSSNCLVSKAATLLEEKYGPCFELETIDILKKRGKKVRVVNDEKMYRCDCLELIWPSRHHCHSCHKSFSTDVELEGHNDGRCSFGAPAFEKAKEITDVKKGKGNPKCEVIREECTGEMDGVETSKGGRSQPSSRLIKYQNEGLVCPYDFDEISSKFVTKDSNKDLVQEIGLLRSNGIPSLVPSTSPYLGDSAVVLIPQEDVGLAGDGSMAIERPVSEENTGITNAGHDGRCDNSPRRSASEVGQKVLKTNKAALGRVEKREKISSLDGHSLEMGVGRCCVVPVSSLRPLVGKVSQISRRLKINLLDMDAALPEEALRPSKSHVERRWAWRAFVKSAGTIYEMVQATIVLEDMIRTEYLRNDWWYWSSLSAAAKTSTLSSLALRIFSLDAAIMYEKISSCLDSTENLEPSSIPDPKPLPSLELAEKSKVTRRSNKKRKEPEG</sequence>
<feature type="region of interest" description="Disordered" evidence="11">
    <location>
        <begin position="2249"/>
        <end position="2287"/>
    </location>
</feature>
<dbReference type="GO" id="GO:0000785">
    <property type="term" value="C:chromatin"/>
    <property type="evidence" value="ECO:0007669"/>
    <property type="project" value="UniProtKB-ARBA"/>
</dbReference>
<dbReference type="InterPro" id="IPR028942">
    <property type="entry name" value="WHIM1_dom"/>
</dbReference>
<evidence type="ECO:0000256" key="1">
    <source>
        <dbReference type="ARBA" id="ARBA00004123"/>
    </source>
</evidence>
<feature type="domain" description="PHD-type" evidence="12">
    <location>
        <begin position="102"/>
        <end position="154"/>
    </location>
</feature>
<feature type="region of interest" description="Disordered" evidence="11">
    <location>
        <begin position="1"/>
        <end position="34"/>
    </location>
</feature>
<dbReference type="InterPro" id="IPR011011">
    <property type="entry name" value="Znf_FYVE_PHD"/>
</dbReference>
<name>A0AAN7FZF1_QUERU</name>
<dbReference type="SUPFAM" id="SSF47370">
    <property type="entry name" value="Bromodomain"/>
    <property type="match status" value="1"/>
</dbReference>